<dbReference type="EMBL" id="KN839675">
    <property type="protein sequence ID" value="KIJ89491.1"/>
    <property type="molecule type" value="Genomic_DNA"/>
</dbReference>
<dbReference type="Proteomes" id="UP000054477">
    <property type="component" value="Unassembled WGS sequence"/>
</dbReference>
<organism evidence="2 3">
    <name type="scientific">Laccaria amethystina LaAM-08-1</name>
    <dbReference type="NCBI Taxonomy" id="1095629"/>
    <lineage>
        <taxon>Eukaryota</taxon>
        <taxon>Fungi</taxon>
        <taxon>Dikarya</taxon>
        <taxon>Basidiomycota</taxon>
        <taxon>Agaricomycotina</taxon>
        <taxon>Agaricomycetes</taxon>
        <taxon>Agaricomycetidae</taxon>
        <taxon>Agaricales</taxon>
        <taxon>Agaricineae</taxon>
        <taxon>Hydnangiaceae</taxon>
        <taxon>Laccaria</taxon>
    </lineage>
</organism>
<reference evidence="2 3" key="1">
    <citation type="submission" date="2014-04" db="EMBL/GenBank/DDBJ databases">
        <authorList>
            <consortium name="DOE Joint Genome Institute"/>
            <person name="Kuo A."/>
            <person name="Kohler A."/>
            <person name="Nagy L.G."/>
            <person name="Floudas D."/>
            <person name="Copeland A."/>
            <person name="Barry K.W."/>
            <person name="Cichocki N."/>
            <person name="Veneault-Fourrey C."/>
            <person name="LaButti K."/>
            <person name="Lindquist E.A."/>
            <person name="Lipzen A."/>
            <person name="Lundell T."/>
            <person name="Morin E."/>
            <person name="Murat C."/>
            <person name="Sun H."/>
            <person name="Tunlid A."/>
            <person name="Henrissat B."/>
            <person name="Grigoriev I.V."/>
            <person name="Hibbett D.S."/>
            <person name="Martin F."/>
            <person name="Nordberg H.P."/>
            <person name="Cantor M.N."/>
            <person name="Hua S.X."/>
        </authorList>
    </citation>
    <scope>NUCLEOTIDE SEQUENCE [LARGE SCALE GENOMIC DNA]</scope>
    <source>
        <strain evidence="2 3">LaAM-08-1</strain>
    </source>
</reference>
<accession>A0A0C9WW73</accession>
<gene>
    <name evidence="2" type="ORF">K443DRAFT_687262</name>
</gene>
<feature type="compositionally biased region" description="Basic and acidic residues" evidence="1">
    <location>
        <begin position="49"/>
        <end position="62"/>
    </location>
</feature>
<evidence type="ECO:0000313" key="3">
    <source>
        <dbReference type="Proteomes" id="UP000054477"/>
    </source>
</evidence>
<evidence type="ECO:0000256" key="1">
    <source>
        <dbReference type="SAM" id="MobiDB-lite"/>
    </source>
</evidence>
<sequence>MNVGEGSALSQAQSHWIQLPGNSENLRLEEPRNYLPAPPQSRGRSGIQDSHRPNHGSDRSDQEVADSPVQDVSNRV</sequence>
<reference evidence="3" key="2">
    <citation type="submission" date="2015-01" db="EMBL/GenBank/DDBJ databases">
        <title>Evolutionary Origins and Diversification of the Mycorrhizal Mutualists.</title>
        <authorList>
            <consortium name="DOE Joint Genome Institute"/>
            <consortium name="Mycorrhizal Genomics Consortium"/>
            <person name="Kohler A."/>
            <person name="Kuo A."/>
            <person name="Nagy L.G."/>
            <person name="Floudas D."/>
            <person name="Copeland A."/>
            <person name="Barry K.W."/>
            <person name="Cichocki N."/>
            <person name="Veneault-Fourrey C."/>
            <person name="LaButti K."/>
            <person name="Lindquist E.A."/>
            <person name="Lipzen A."/>
            <person name="Lundell T."/>
            <person name="Morin E."/>
            <person name="Murat C."/>
            <person name="Riley R."/>
            <person name="Ohm R."/>
            <person name="Sun H."/>
            <person name="Tunlid A."/>
            <person name="Henrissat B."/>
            <person name="Grigoriev I.V."/>
            <person name="Hibbett D.S."/>
            <person name="Martin F."/>
        </authorList>
    </citation>
    <scope>NUCLEOTIDE SEQUENCE [LARGE SCALE GENOMIC DNA]</scope>
    <source>
        <strain evidence="3">LaAM-08-1</strain>
    </source>
</reference>
<dbReference type="HOGENOM" id="CLU_2654854_0_0_1"/>
<keyword evidence="3" id="KW-1185">Reference proteome</keyword>
<name>A0A0C9WW73_9AGAR</name>
<proteinExistence type="predicted"/>
<protein>
    <submittedName>
        <fullName evidence="2">Uncharacterized protein</fullName>
    </submittedName>
</protein>
<feature type="compositionally biased region" description="Polar residues" evidence="1">
    <location>
        <begin position="8"/>
        <end position="25"/>
    </location>
</feature>
<dbReference type="AlphaFoldDB" id="A0A0C9WW73"/>
<evidence type="ECO:0000313" key="2">
    <source>
        <dbReference type="EMBL" id="KIJ89491.1"/>
    </source>
</evidence>
<feature type="region of interest" description="Disordered" evidence="1">
    <location>
        <begin position="1"/>
        <end position="76"/>
    </location>
</feature>